<comment type="catalytic activity">
    <reaction evidence="1">
        <text>ATP + protein L-histidine = ADP + protein N-phospho-L-histidine.</text>
        <dbReference type="EC" id="2.7.13.3"/>
    </reaction>
</comment>
<keyword evidence="10" id="KW-0902">Two-component regulatory system</keyword>
<comment type="caution">
    <text evidence="16">The sequence shown here is derived from an EMBL/GenBank/DDBJ whole genome shotgun (WGS) entry which is preliminary data.</text>
</comment>
<evidence type="ECO:0000259" key="15">
    <source>
        <dbReference type="PROSITE" id="PS50885"/>
    </source>
</evidence>
<evidence type="ECO:0000256" key="6">
    <source>
        <dbReference type="ARBA" id="ARBA00022679"/>
    </source>
</evidence>
<dbReference type="InterPro" id="IPR005467">
    <property type="entry name" value="His_kinase_dom"/>
</dbReference>
<dbReference type="CDD" id="cd16922">
    <property type="entry name" value="HATPase_EvgS-ArcB-TorS-like"/>
    <property type="match status" value="1"/>
</dbReference>
<dbReference type="SMART" id="SM00304">
    <property type="entry name" value="HAMP"/>
    <property type="match status" value="1"/>
</dbReference>
<evidence type="ECO:0000256" key="8">
    <source>
        <dbReference type="ARBA" id="ARBA00022777"/>
    </source>
</evidence>
<keyword evidence="9" id="KW-0067">ATP-binding</keyword>
<keyword evidence="7" id="KW-0547">Nucleotide-binding</keyword>
<keyword evidence="13" id="KW-0812">Transmembrane</keyword>
<keyword evidence="8 16" id="KW-0418">Kinase</keyword>
<dbReference type="SUPFAM" id="SSF47384">
    <property type="entry name" value="Homodimeric domain of signal transducing histidine kinase"/>
    <property type="match status" value="1"/>
</dbReference>
<protein>
    <recommendedName>
        <fullName evidence="3">histidine kinase</fullName>
        <ecNumber evidence="3">2.7.13.3</ecNumber>
    </recommendedName>
</protein>
<evidence type="ECO:0000256" key="5">
    <source>
        <dbReference type="ARBA" id="ARBA00022553"/>
    </source>
</evidence>
<evidence type="ECO:0000256" key="2">
    <source>
        <dbReference type="ARBA" id="ARBA00004651"/>
    </source>
</evidence>
<reference evidence="17" key="1">
    <citation type="journal article" date="2019" name="Int. J. Syst. Evol. Microbiol.">
        <title>The Global Catalogue of Microorganisms (GCM) 10K type strain sequencing project: providing services to taxonomists for standard genome sequencing and annotation.</title>
        <authorList>
            <consortium name="The Broad Institute Genomics Platform"/>
            <consortium name="The Broad Institute Genome Sequencing Center for Infectious Disease"/>
            <person name="Wu L."/>
            <person name="Ma J."/>
        </authorList>
    </citation>
    <scope>NUCLEOTIDE SEQUENCE [LARGE SCALE GENOMIC DNA]</scope>
    <source>
        <strain evidence="17">CGMCC 1.18575</strain>
    </source>
</reference>
<dbReference type="InterPro" id="IPR004358">
    <property type="entry name" value="Sig_transdc_His_kin-like_C"/>
</dbReference>
<organism evidence="16 17">
    <name type="scientific">Cohnella soli</name>
    <dbReference type="NCBI Taxonomy" id="425005"/>
    <lineage>
        <taxon>Bacteria</taxon>
        <taxon>Bacillati</taxon>
        <taxon>Bacillota</taxon>
        <taxon>Bacilli</taxon>
        <taxon>Bacillales</taxon>
        <taxon>Paenibacillaceae</taxon>
        <taxon>Cohnella</taxon>
    </lineage>
</organism>
<keyword evidence="6" id="KW-0808">Transferase</keyword>
<dbReference type="CDD" id="cd00082">
    <property type="entry name" value="HisKA"/>
    <property type="match status" value="1"/>
</dbReference>
<dbReference type="Pfam" id="PF00512">
    <property type="entry name" value="HisKA"/>
    <property type="match status" value="1"/>
</dbReference>
<dbReference type="InterPro" id="IPR003660">
    <property type="entry name" value="HAMP_dom"/>
</dbReference>
<dbReference type="SMART" id="SM00388">
    <property type="entry name" value="HisKA"/>
    <property type="match status" value="1"/>
</dbReference>
<keyword evidence="13" id="KW-1133">Transmembrane helix</keyword>
<evidence type="ECO:0000256" key="12">
    <source>
        <dbReference type="SAM" id="Coils"/>
    </source>
</evidence>
<dbReference type="GO" id="GO:0016301">
    <property type="term" value="F:kinase activity"/>
    <property type="evidence" value="ECO:0007669"/>
    <property type="project" value="UniProtKB-KW"/>
</dbReference>
<dbReference type="SUPFAM" id="SSF158472">
    <property type="entry name" value="HAMP domain-like"/>
    <property type="match status" value="1"/>
</dbReference>
<dbReference type="SMART" id="SM00387">
    <property type="entry name" value="HATPase_c"/>
    <property type="match status" value="1"/>
</dbReference>
<dbReference type="RefSeq" id="WP_378135509.1">
    <property type="nucleotide sequence ID" value="NZ_JBHSMI010000028.1"/>
</dbReference>
<dbReference type="InterPro" id="IPR003594">
    <property type="entry name" value="HATPase_dom"/>
</dbReference>
<dbReference type="InterPro" id="IPR003661">
    <property type="entry name" value="HisK_dim/P_dom"/>
</dbReference>
<gene>
    <name evidence="16" type="ORF">ACFPOF_19080</name>
</gene>
<dbReference type="PRINTS" id="PR00344">
    <property type="entry name" value="BCTRLSENSOR"/>
</dbReference>
<dbReference type="InterPro" id="IPR036890">
    <property type="entry name" value="HATPase_C_sf"/>
</dbReference>
<proteinExistence type="predicted"/>
<evidence type="ECO:0000256" key="7">
    <source>
        <dbReference type="ARBA" id="ARBA00022741"/>
    </source>
</evidence>
<sequence>MKTLYVRVVLTFLAVILVSLVSSLLLALALFQHDLNDAGKNEMSAAGNRVIGVYEQTSPPDLDAFMTDMAGLVSYTIRLYDGNGEMKAYGKLAGKKLAEIKPEAVDAVLNGGTYRSGGSDNEIFVGIPFLAEGHRYALFLEGSSENEGTIIRLFLTILFLMLAIGSLCILVAGRYLVKPLRAMTEVTKRLAKGDFEAQSKINRKDELGTLSRSINEMAREIKQMESMRQDFVSNVSHEIQSPLASISGFAKALSDRSLEMTEEDREQSLAIIVSESDRLSRLSDNLLKLVSLESDHHPFETETYHLDEQIRRIVVACEPQWSAKGIFVELDLLPGISVPITADPDQFNQVWMNLLGNAVKFTPPGGRIRIAIGQPSPRTVEVAISDTGIGIPAEDVPRIFERFYKADKSRNRNHGGNGLGLAIVHKIVSLHTGEIKVESTIGKGTIFTVVLPVVPPSEATGS</sequence>
<evidence type="ECO:0000256" key="9">
    <source>
        <dbReference type="ARBA" id="ARBA00022840"/>
    </source>
</evidence>
<evidence type="ECO:0000259" key="14">
    <source>
        <dbReference type="PROSITE" id="PS50109"/>
    </source>
</evidence>
<dbReference type="Proteomes" id="UP001596113">
    <property type="component" value="Unassembled WGS sequence"/>
</dbReference>
<dbReference type="Gene3D" id="1.10.287.130">
    <property type="match status" value="1"/>
</dbReference>
<dbReference type="PANTHER" id="PTHR43711">
    <property type="entry name" value="TWO-COMPONENT HISTIDINE KINASE"/>
    <property type="match status" value="1"/>
</dbReference>
<dbReference type="PROSITE" id="PS50885">
    <property type="entry name" value="HAMP"/>
    <property type="match status" value="1"/>
</dbReference>
<dbReference type="Gene3D" id="3.30.565.10">
    <property type="entry name" value="Histidine kinase-like ATPase, C-terminal domain"/>
    <property type="match status" value="1"/>
</dbReference>
<dbReference type="EC" id="2.7.13.3" evidence="3"/>
<comment type="subcellular location">
    <subcellularLocation>
        <location evidence="2">Cell membrane</location>
        <topology evidence="2">Multi-pass membrane protein</topology>
    </subcellularLocation>
</comment>
<accession>A0ABW0HUT4</accession>
<feature type="domain" description="Histidine kinase" evidence="14">
    <location>
        <begin position="234"/>
        <end position="455"/>
    </location>
</feature>
<dbReference type="PROSITE" id="PS50109">
    <property type="entry name" value="HIS_KIN"/>
    <property type="match status" value="1"/>
</dbReference>
<dbReference type="Pfam" id="PF02518">
    <property type="entry name" value="HATPase_c"/>
    <property type="match status" value="1"/>
</dbReference>
<feature type="domain" description="HAMP" evidence="15">
    <location>
        <begin position="174"/>
        <end position="226"/>
    </location>
</feature>
<dbReference type="InterPro" id="IPR050736">
    <property type="entry name" value="Sensor_HK_Regulatory"/>
</dbReference>
<dbReference type="InterPro" id="IPR036097">
    <property type="entry name" value="HisK_dim/P_sf"/>
</dbReference>
<evidence type="ECO:0000256" key="11">
    <source>
        <dbReference type="ARBA" id="ARBA00023136"/>
    </source>
</evidence>
<name>A0ABW0HUT4_9BACL</name>
<feature type="coiled-coil region" evidence="12">
    <location>
        <begin position="207"/>
        <end position="234"/>
    </location>
</feature>
<evidence type="ECO:0000256" key="10">
    <source>
        <dbReference type="ARBA" id="ARBA00023012"/>
    </source>
</evidence>
<feature type="transmembrane region" description="Helical" evidence="13">
    <location>
        <begin position="153"/>
        <end position="177"/>
    </location>
</feature>
<keyword evidence="17" id="KW-1185">Reference proteome</keyword>
<dbReference type="CDD" id="cd06225">
    <property type="entry name" value="HAMP"/>
    <property type="match status" value="1"/>
</dbReference>
<evidence type="ECO:0000313" key="16">
    <source>
        <dbReference type="EMBL" id="MFC5404849.1"/>
    </source>
</evidence>
<keyword evidence="4" id="KW-1003">Cell membrane</keyword>
<keyword evidence="5" id="KW-0597">Phosphoprotein</keyword>
<evidence type="ECO:0000256" key="1">
    <source>
        <dbReference type="ARBA" id="ARBA00000085"/>
    </source>
</evidence>
<dbReference type="EMBL" id="JBHSMI010000028">
    <property type="protein sequence ID" value="MFC5404849.1"/>
    <property type="molecule type" value="Genomic_DNA"/>
</dbReference>
<evidence type="ECO:0000313" key="17">
    <source>
        <dbReference type="Proteomes" id="UP001596113"/>
    </source>
</evidence>
<dbReference type="SUPFAM" id="SSF55874">
    <property type="entry name" value="ATPase domain of HSP90 chaperone/DNA topoisomerase II/histidine kinase"/>
    <property type="match status" value="1"/>
</dbReference>
<keyword evidence="12" id="KW-0175">Coiled coil</keyword>
<keyword evidence="11 13" id="KW-0472">Membrane</keyword>
<dbReference type="PANTHER" id="PTHR43711:SF1">
    <property type="entry name" value="HISTIDINE KINASE 1"/>
    <property type="match status" value="1"/>
</dbReference>
<dbReference type="Gene3D" id="6.10.340.10">
    <property type="match status" value="1"/>
</dbReference>
<evidence type="ECO:0000256" key="13">
    <source>
        <dbReference type="SAM" id="Phobius"/>
    </source>
</evidence>
<evidence type="ECO:0000256" key="3">
    <source>
        <dbReference type="ARBA" id="ARBA00012438"/>
    </source>
</evidence>
<evidence type="ECO:0000256" key="4">
    <source>
        <dbReference type="ARBA" id="ARBA00022475"/>
    </source>
</evidence>
<dbReference type="Pfam" id="PF00672">
    <property type="entry name" value="HAMP"/>
    <property type="match status" value="1"/>
</dbReference>